<evidence type="ECO:0000313" key="10">
    <source>
        <dbReference type="EMBL" id="MYH61136.1"/>
    </source>
</evidence>
<keyword evidence="7" id="KW-0812">Transmembrane</keyword>
<comment type="subcellular location">
    <subcellularLocation>
        <location evidence="2">Cell membrane</location>
        <topology evidence="2">Single-pass type II membrane protein</topology>
    </subcellularLocation>
    <subcellularLocation>
        <location evidence="7">Membrane</location>
        <topology evidence="7">Single-pass type II membrane protein</topology>
    </subcellularLocation>
</comment>
<feature type="active site" evidence="6">
    <location>
        <position position="155"/>
    </location>
</feature>
<feature type="region of interest" description="Disordered" evidence="8">
    <location>
        <begin position="13"/>
        <end position="44"/>
    </location>
</feature>
<proteinExistence type="inferred from homology"/>
<dbReference type="AlphaFoldDB" id="A0A6B1G137"/>
<feature type="compositionally biased region" description="Basic and acidic residues" evidence="8">
    <location>
        <begin position="28"/>
        <end position="44"/>
    </location>
</feature>
<dbReference type="GO" id="GO:0006465">
    <property type="term" value="P:signal peptide processing"/>
    <property type="evidence" value="ECO:0007669"/>
    <property type="project" value="InterPro"/>
</dbReference>
<protein>
    <recommendedName>
        <fullName evidence="4 7">Signal peptidase I</fullName>
        <ecNumber evidence="4 7">3.4.21.89</ecNumber>
    </recommendedName>
</protein>
<dbReference type="GO" id="GO:0004252">
    <property type="term" value="F:serine-type endopeptidase activity"/>
    <property type="evidence" value="ECO:0007669"/>
    <property type="project" value="InterPro"/>
</dbReference>
<comment type="caution">
    <text evidence="10">The sequence shown here is derived from an EMBL/GenBank/DDBJ whole genome shotgun (WGS) entry which is preliminary data.</text>
</comment>
<evidence type="ECO:0000256" key="8">
    <source>
        <dbReference type="SAM" id="MobiDB-lite"/>
    </source>
</evidence>
<dbReference type="PANTHER" id="PTHR43390">
    <property type="entry name" value="SIGNAL PEPTIDASE I"/>
    <property type="match status" value="1"/>
</dbReference>
<dbReference type="SUPFAM" id="SSF51306">
    <property type="entry name" value="LexA/Signal peptidase"/>
    <property type="match status" value="1"/>
</dbReference>
<evidence type="ECO:0000256" key="1">
    <source>
        <dbReference type="ARBA" id="ARBA00000677"/>
    </source>
</evidence>
<keyword evidence="5 7" id="KW-0378">Hydrolase</keyword>
<dbReference type="EMBL" id="VYDA01000192">
    <property type="protein sequence ID" value="MYH61136.1"/>
    <property type="molecule type" value="Genomic_DNA"/>
</dbReference>
<feature type="transmembrane region" description="Helical" evidence="7">
    <location>
        <begin position="88"/>
        <end position="109"/>
    </location>
</feature>
<dbReference type="CDD" id="cd06530">
    <property type="entry name" value="S26_SPase_I"/>
    <property type="match status" value="1"/>
</dbReference>
<keyword evidence="7" id="KW-0472">Membrane</keyword>
<dbReference type="NCBIfam" id="TIGR02227">
    <property type="entry name" value="sigpep_I_bact"/>
    <property type="match status" value="1"/>
</dbReference>
<comment type="similarity">
    <text evidence="3 7">Belongs to the peptidase S26 family.</text>
</comment>
<keyword evidence="7" id="KW-0645">Protease</keyword>
<dbReference type="InterPro" id="IPR019533">
    <property type="entry name" value="Peptidase_S26"/>
</dbReference>
<sequence length="263" mass="29228">MSQFVDSFVSMKMSTRNQGEQSSPREVLPADDRQAGAPPAEHHRQFGPARLLASAGSNIPTVRQPVPDSQGMSTAAAAFSALKEILQIVLPAIFLAALIHLFLAQATIVRGQSMQPNLRPEERLIMEKLSYYFQAPRHNEIIVLDMPGSPALIIKRVVGLPGETVEIRQGRILVDGREMAYTKAIWPGLAALPAGEASQNDPGSGEFLFDYGPVTLAEDLFFVLGDNRQNSNDSRTFGPVHRDYVKVRIWVRYWPLTRFTIFR</sequence>
<dbReference type="PANTHER" id="PTHR43390:SF1">
    <property type="entry name" value="CHLOROPLAST PROCESSING PEPTIDASE"/>
    <property type="match status" value="1"/>
</dbReference>
<dbReference type="InterPro" id="IPR019758">
    <property type="entry name" value="Pept_S26A_signal_pept_1_CS"/>
</dbReference>
<evidence type="ECO:0000256" key="4">
    <source>
        <dbReference type="ARBA" id="ARBA00013208"/>
    </source>
</evidence>
<dbReference type="Gene3D" id="2.10.109.10">
    <property type="entry name" value="Umud Fragment, subunit A"/>
    <property type="match status" value="1"/>
</dbReference>
<dbReference type="Pfam" id="PF10502">
    <property type="entry name" value="Peptidase_S26"/>
    <property type="match status" value="1"/>
</dbReference>
<gene>
    <name evidence="10" type="primary">lepB</name>
    <name evidence="10" type="ORF">F4148_05060</name>
</gene>
<evidence type="ECO:0000256" key="6">
    <source>
        <dbReference type="PIRSR" id="PIRSR600223-1"/>
    </source>
</evidence>
<evidence type="ECO:0000256" key="7">
    <source>
        <dbReference type="RuleBase" id="RU362042"/>
    </source>
</evidence>
<dbReference type="PROSITE" id="PS00761">
    <property type="entry name" value="SPASE_I_3"/>
    <property type="match status" value="1"/>
</dbReference>
<feature type="active site" evidence="6">
    <location>
        <position position="113"/>
    </location>
</feature>
<organism evidence="10">
    <name type="scientific">Caldilineaceae bacterium SB0675_bin_29</name>
    <dbReference type="NCBI Taxonomy" id="2605266"/>
    <lineage>
        <taxon>Bacteria</taxon>
        <taxon>Bacillati</taxon>
        <taxon>Chloroflexota</taxon>
        <taxon>Caldilineae</taxon>
        <taxon>Caldilineales</taxon>
        <taxon>Caldilineaceae</taxon>
    </lineage>
</organism>
<evidence type="ECO:0000256" key="3">
    <source>
        <dbReference type="ARBA" id="ARBA00009370"/>
    </source>
</evidence>
<feature type="domain" description="Peptidase S26" evidence="9">
    <location>
        <begin position="83"/>
        <end position="254"/>
    </location>
</feature>
<reference evidence="10" key="1">
    <citation type="submission" date="2019-09" db="EMBL/GenBank/DDBJ databases">
        <title>Characterisation of the sponge microbiome using genome-centric metagenomics.</title>
        <authorList>
            <person name="Engelberts J.P."/>
            <person name="Robbins S.J."/>
            <person name="De Goeij J.M."/>
            <person name="Aranda M."/>
            <person name="Bell S.C."/>
            <person name="Webster N.S."/>
        </authorList>
    </citation>
    <scope>NUCLEOTIDE SEQUENCE</scope>
    <source>
        <strain evidence="10">SB0675_bin_29</strain>
    </source>
</reference>
<dbReference type="EC" id="3.4.21.89" evidence="4 7"/>
<dbReference type="InterPro" id="IPR036286">
    <property type="entry name" value="LexA/Signal_pep-like_sf"/>
</dbReference>
<keyword evidence="7" id="KW-1133">Transmembrane helix</keyword>
<accession>A0A6B1G137</accession>
<dbReference type="PROSITE" id="PS00760">
    <property type="entry name" value="SPASE_I_2"/>
    <property type="match status" value="1"/>
</dbReference>
<dbReference type="PRINTS" id="PR00727">
    <property type="entry name" value="LEADERPTASE"/>
</dbReference>
<evidence type="ECO:0000259" key="9">
    <source>
        <dbReference type="Pfam" id="PF10502"/>
    </source>
</evidence>
<name>A0A6B1G137_9CHLR</name>
<dbReference type="GO" id="GO:0009003">
    <property type="term" value="F:signal peptidase activity"/>
    <property type="evidence" value="ECO:0007669"/>
    <property type="project" value="UniProtKB-EC"/>
</dbReference>
<feature type="compositionally biased region" description="Polar residues" evidence="8">
    <location>
        <begin position="13"/>
        <end position="24"/>
    </location>
</feature>
<dbReference type="InterPro" id="IPR019757">
    <property type="entry name" value="Pept_S26A_signal_pept_1_Lys-AS"/>
</dbReference>
<evidence type="ECO:0000256" key="2">
    <source>
        <dbReference type="ARBA" id="ARBA00004401"/>
    </source>
</evidence>
<dbReference type="InterPro" id="IPR000223">
    <property type="entry name" value="Pept_S26A_signal_pept_1"/>
</dbReference>
<evidence type="ECO:0000256" key="5">
    <source>
        <dbReference type="ARBA" id="ARBA00022801"/>
    </source>
</evidence>
<dbReference type="GO" id="GO:0005886">
    <property type="term" value="C:plasma membrane"/>
    <property type="evidence" value="ECO:0007669"/>
    <property type="project" value="UniProtKB-SubCell"/>
</dbReference>
<comment type="catalytic activity">
    <reaction evidence="1 7">
        <text>Cleavage of hydrophobic, N-terminal signal or leader sequences from secreted and periplasmic proteins.</text>
        <dbReference type="EC" id="3.4.21.89"/>
    </reaction>
</comment>